<dbReference type="Gene3D" id="3.40.50.300">
    <property type="entry name" value="P-loop containing nucleotide triphosphate hydrolases"/>
    <property type="match status" value="1"/>
</dbReference>
<dbReference type="Pfam" id="PF04972">
    <property type="entry name" value="BON"/>
    <property type="match status" value="1"/>
</dbReference>
<dbReference type="Proteomes" id="UP000324298">
    <property type="component" value="Unassembled WGS sequence"/>
</dbReference>
<dbReference type="OrthoDB" id="7929987at2"/>
<feature type="domain" description="BON" evidence="1">
    <location>
        <begin position="199"/>
        <end position="267"/>
    </location>
</feature>
<dbReference type="EMBL" id="SRSD01000002">
    <property type="protein sequence ID" value="KAA0893962.1"/>
    <property type="molecule type" value="Genomic_DNA"/>
</dbReference>
<dbReference type="PANTHER" id="PTHR34606:SF16">
    <property type="entry name" value="BON DOMAIN-CONTAINING PROTEIN"/>
    <property type="match status" value="1"/>
</dbReference>
<dbReference type="PANTHER" id="PTHR34606">
    <property type="entry name" value="BON DOMAIN-CONTAINING PROTEIN"/>
    <property type="match status" value="1"/>
</dbReference>
<reference evidence="2 3" key="1">
    <citation type="submission" date="2019-04" db="EMBL/GenBank/DDBJ databases">
        <title>Geobacter ruber sp. nov., ferric-reducing bacteria isolated from paddy soil.</title>
        <authorList>
            <person name="Xu Z."/>
            <person name="Masuda Y."/>
            <person name="Itoh H."/>
            <person name="Senoo K."/>
        </authorList>
    </citation>
    <scope>NUCLEOTIDE SEQUENCE [LARGE SCALE GENOMIC DNA]</scope>
    <source>
        <strain evidence="2 3">Red88</strain>
    </source>
</reference>
<evidence type="ECO:0000313" key="2">
    <source>
        <dbReference type="EMBL" id="KAA0893962.1"/>
    </source>
</evidence>
<keyword evidence="3" id="KW-1185">Reference proteome</keyword>
<evidence type="ECO:0000259" key="1">
    <source>
        <dbReference type="PROSITE" id="PS50914"/>
    </source>
</evidence>
<name>A0A5A9XL91_9BACT</name>
<dbReference type="PROSITE" id="PS50914">
    <property type="entry name" value="BON"/>
    <property type="match status" value="1"/>
</dbReference>
<dbReference type="AlphaFoldDB" id="A0A5A9XL91"/>
<dbReference type="Gene3D" id="3.30.1340.30">
    <property type="match status" value="1"/>
</dbReference>
<dbReference type="RefSeq" id="WP_149306121.1">
    <property type="nucleotide sequence ID" value="NZ_SRSD01000002.1"/>
</dbReference>
<gene>
    <name evidence="2" type="ORF">ET418_03060</name>
</gene>
<dbReference type="InterPro" id="IPR027417">
    <property type="entry name" value="P-loop_NTPase"/>
</dbReference>
<dbReference type="InterPro" id="IPR007055">
    <property type="entry name" value="BON_dom"/>
</dbReference>
<comment type="caution">
    <text evidence="2">The sequence shown here is derived from an EMBL/GenBank/DDBJ whole genome shotgun (WGS) entry which is preliminary data.</text>
</comment>
<sequence length="275" mass="31266">MAVITFSREMGTGAYHIAEEVAKRLKYTFVDGARIGAIASKYGLTTDMLQMVDEKPPSYITVEDRKRAAALNSVELILLDFARKGNVILYGRGGQDLLKECRNVLRLRFIADFEERAERFAEREWIDPDLAKSMIRRSDHQRGGFIHFYFDRDWHDPLGYDLVFNTSRMSEEAIVECIVAAAKDHRLKEADKGATELIDNTILMKKIETALLNSADLDYRPFTIEVAKGKVNLSGYLASEQEKREAIRIAGSVKGVKSVQEDIQVVNYKAYKDRS</sequence>
<proteinExistence type="predicted"/>
<dbReference type="InterPro" id="IPR051686">
    <property type="entry name" value="Lipoprotein_DolP"/>
</dbReference>
<accession>A0A5A9XL91</accession>
<dbReference type="SUPFAM" id="SSF52540">
    <property type="entry name" value="P-loop containing nucleoside triphosphate hydrolases"/>
    <property type="match status" value="1"/>
</dbReference>
<protein>
    <submittedName>
        <fullName evidence="2">BON domain-containing protein</fullName>
    </submittedName>
</protein>
<dbReference type="Pfam" id="PF13189">
    <property type="entry name" value="Cytidylate_kin2"/>
    <property type="match status" value="1"/>
</dbReference>
<evidence type="ECO:0000313" key="3">
    <source>
        <dbReference type="Proteomes" id="UP000324298"/>
    </source>
</evidence>
<organism evidence="2 3">
    <name type="scientific">Oryzomonas rubra</name>
    <dbReference type="NCBI Taxonomy" id="2509454"/>
    <lineage>
        <taxon>Bacteria</taxon>
        <taxon>Pseudomonadati</taxon>
        <taxon>Thermodesulfobacteriota</taxon>
        <taxon>Desulfuromonadia</taxon>
        <taxon>Geobacterales</taxon>
        <taxon>Geobacteraceae</taxon>
        <taxon>Oryzomonas</taxon>
    </lineage>
</organism>